<evidence type="ECO:0000259" key="2">
    <source>
        <dbReference type="Pfam" id="PF07715"/>
    </source>
</evidence>
<sequence>MLNEILITSQHSMSLLSSSAGDIQVLTREDFARLNAHSIQEVLETIPSIDIIDKGTPGSQMDIRIGGSSIEGVLVLINGIRVHDPQTGHFTMDIPVNLSSVERIEVLSGGGSSLYGSSTSGGLINIVTKKESEGIVGGLSIGSYGSADIDMSFARQLS</sequence>
<dbReference type="InterPro" id="IPR012910">
    <property type="entry name" value="Plug_dom"/>
</dbReference>
<dbReference type="Gene3D" id="2.170.130.10">
    <property type="entry name" value="TonB-dependent receptor, plug domain"/>
    <property type="match status" value="1"/>
</dbReference>
<dbReference type="Pfam" id="PF07715">
    <property type="entry name" value="Plug"/>
    <property type="match status" value="1"/>
</dbReference>
<dbReference type="PANTHER" id="PTHR30069">
    <property type="entry name" value="TONB-DEPENDENT OUTER MEMBRANE RECEPTOR"/>
    <property type="match status" value="1"/>
</dbReference>
<accession>X0U2W2</accession>
<dbReference type="PROSITE" id="PS52016">
    <property type="entry name" value="TONB_DEPENDENT_REC_3"/>
    <property type="match status" value="1"/>
</dbReference>
<dbReference type="SUPFAM" id="SSF56935">
    <property type="entry name" value="Porins"/>
    <property type="match status" value="1"/>
</dbReference>
<dbReference type="EMBL" id="BARS01019692">
    <property type="protein sequence ID" value="GAF93696.1"/>
    <property type="molecule type" value="Genomic_DNA"/>
</dbReference>
<dbReference type="PANTHER" id="PTHR30069:SF29">
    <property type="entry name" value="HEMOGLOBIN AND HEMOGLOBIN-HAPTOGLOBIN-BINDING PROTEIN 1-RELATED"/>
    <property type="match status" value="1"/>
</dbReference>
<dbReference type="InterPro" id="IPR039426">
    <property type="entry name" value="TonB-dep_rcpt-like"/>
</dbReference>
<evidence type="ECO:0000313" key="3">
    <source>
        <dbReference type="EMBL" id="GAF93696.1"/>
    </source>
</evidence>
<name>X0U2W2_9ZZZZ</name>
<protein>
    <recommendedName>
        <fullName evidence="2">TonB-dependent receptor plug domain-containing protein</fullName>
    </recommendedName>
</protein>
<dbReference type="InterPro" id="IPR037066">
    <property type="entry name" value="Plug_dom_sf"/>
</dbReference>
<dbReference type="GO" id="GO:0015344">
    <property type="term" value="F:siderophore uptake transmembrane transporter activity"/>
    <property type="evidence" value="ECO:0007669"/>
    <property type="project" value="TreeGrafter"/>
</dbReference>
<comment type="caution">
    <text evidence="3">The sequence shown here is derived from an EMBL/GenBank/DDBJ whole genome shotgun (WGS) entry which is preliminary data.</text>
</comment>
<feature type="domain" description="TonB-dependent receptor plug" evidence="2">
    <location>
        <begin position="18"/>
        <end position="122"/>
    </location>
</feature>
<evidence type="ECO:0000256" key="1">
    <source>
        <dbReference type="ARBA" id="ARBA00022729"/>
    </source>
</evidence>
<dbReference type="AlphaFoldDB" id="X0U2W2"/>
<feature type="non-terminal residue" evidence="3">
    <location>
        <position position="158"/>
    </location>
</feature>
<dbReference type="GO" id="GO:0044718">
    <property type="term" value="P:siderophore transmembrane transport"/>
    <property type="evidence" value="ECO:0007669"/>
    <property type="project" value="TreeGrafter"/>
</dbReference>
<proteinExistence type="predicted"/>
<keyword evidence="1" id="KW-0732">Signal</keyword>
<organism evidence="3">
    <name type="scientific">marine sediment metagenome</name>
    <dbReference type="NCBI Taxonomy" id="412755"/>
    <lineage>
        <taxon>unclassified sequences</taxon>
        <taxon>metagenomes</taxon>
        <taxon>ecological metagenomes</taxon>
    </lineage>
</organism>
<reference evidence="3" key="1">
    <citation type="journal article" date="2014" name="Front. Microbiol.">
        <title>High frequency of phylogenetically diverse reductive dehalogenase-homologous genes in deep subseafloor sedimentary metagenomes.</title>
        <authorList>
            <person name="Kawai M."/>
            <person name="Futagami T."/>
            <person name="Toyoda A."/>
            <person name="Takaki Y."/>
            <person name="Nishi S."/>
            <person name="Hori S."/>
            <person name="Arai W."/>
            <person name="Tsubouchi T."/>
            <person name="Morono Y."/>
            <person name="Uchiyama I."/>
            <person name="Ito T."/>
            <person name="Fujiyama A."/>
            <person name="Inagaki F."/>
            <person name="Takami H."/>
        </authorList>
    </citation>
    <scope>NUCLEOTIDE SEQUENCE</scope>
    <source>
        <strain evidence="3">Expedition CK06-06</strain>
    </source>
</reference>
<gene>
    <name evidence="3" type="ORF">S01H1_31867</name>
</gene>